<feature type="compositionally biased region" description="Basic and acidic residues" evidence="2">
    <location>
        <begin position="330"/>
        <end position="346"/>
    </location>
</feature>
<dbReference type="Pfam" id="PF00501">
    <property type="entry name" value="AMP-binding"/>
    <property type="match status" value="1"/>
</dbReference>
<keyword evidence="5" id="KW-1185">Reference proteome</keyword>
<dbReference type="GO" id="GO:0016874">
    <property type="term" value="F:ligase activity"/>
    <property type="evidence" value="ECO:0007669"/>
    <property type="project" value="UniProtKB-KW"/>
</dbReference>
<keyword evidence="4" id="KW-0436">Ligase</keyword>
<protein>
    <submittedName>
        <fullName evidence="4">Ligase</fullName>
    </submittedName>
</protein>
<dbReference type="AlphaFoldDB" id="A0A919T8M3"/>
<dbReference type="PANTHER" id="PTHR22754">
    <property type="entry name" value="DISCO-INTERACTING PROTEIN 2 DIP2 -RELATED"/>
    <property type="match status" value="1"/>
</dbReference>
<evidence type="ECO:0000259" key="3">
    <source>
        <dbReference type="Pfam" id="PF00501"/>
    </source>
</evidence>
<gene>
    <name evidence="4" type="ORF">Ato02nite_026760</name>
</gene>
<evidence type="ECO:0000256" key="1">
    <source>
        <dbReference type="ARBA" id="ARBA00006432"/>
    </source>
</evidence>
<dbReference type="EMBL" id="BOQN01000038">
    <property type="protein sequence ID" value="GIM90883.1"/>
    <property type="molecule type" value="Genomic_DNA"/>
</dbReference>
<feature type="domain" description="AMP-dependent synthetase/ligase" evidence="3">
    <location>
        <begin position="18"/>
        <end position="385"/>
    </location>
</feature>
<name>A0A919T8M3_9ACTN</name>
<feature type="region of interest" description="Disordered" evidence="2">
    <location>
        <begin position="327"/>
        <end position="348"/>
    </location>
</feature>
<reference evidence="4 5" key="1">
    <citation type="submission" date="2021-03" db="EMBL/GenBank/DDBJ databases">
        <title>Whole genome shotgun sequence of Actinoplanes toevensis NBRC 105298.</title>
        <authorList>
            <person name="Komaki H."/>
            <person name="Tamura T."/>
        </authorList>
    </citation>
    <scope>NUCLEOTIDE SEQUENCE [LARGE SCALE GENOMIC DNA]</scope>
    <source>
        <strain evidence="4 5">NBRC 105298</strain>
    </source>
</reference>
<dbReference type="SUPFAM" id="SSF56801">
    <property type="entry name" value="Acetyl-CoA synthetase-like"/>
    <property type="match status" value="1"/>
</dbReference>
<dbReference type="Gene3D" id="3.30.300.30">
    <property type="match status" value="1"/>
</dbReference>
<accession>A0A919T8M3</accession>
<organism evidence="4 5">
    <name type="scientific">Paractinoplanes toevensis</name>
    <dbReference type="NCBI Taxonomy" id="571911"/>
    <lineage>
        <taxon>Bacteria</taxon>
        <taxon>Bacillati</taxon>
        <taxon>Actinomycetota</taxon>
        <taxon>Actinomycetes</taxon>
        <taxon>Micromonosporales</taxon>
        <taxon>Micromonosporaceae</taxon>
        <taxon>Paractinoplanes</taxon>
    </lineage>
</organism>
<dbReference type="Gene3D" id="3.40.50.12780">
    <property type="entry name" value="N-terminal domain of ligase-like"/>
    <property type="match status" value="1"/>
</dbReference>
<dbReference type="GO" id="GO:0070566">
    <property type="term" value="F:adenylyltransferase activity"/>
    <property type="evidence" value="ECO:0007669"/>
    <property type="project" value="TreeGrafter"/>
</dbReference>
<comment type="caution">
    <text evidence="4">The sequence shown here is derived from an EMBL/GenBank/DDBJ whole genome shotgun (WGS) entry which is preliminary data.</text>
</comment>
<comment type="similarity">
    <text evidence="1">Belongs to the ATP-dependent AMP-binding enzyme family.</text>
</comment>
<dbReference type="PANTHER" id="PTHR22754:SF32">
    <property type="entry name" value="DISCO-INTERACTING PROTEIN 2"/>
    <property type="match status" value="1"/>
</dbReference>
<dbReference type="InterPro" id="IPR000873">
    <property type="entry name" value="AMP-dep_synth/lig_dom"/>
</dbReference>
<dbReference type="GO" id="GO:0005886">
    <property type="term" value="C:plasma membrane"/>
    <property type="evidence" value="ECO:0007669"/>
    <property type="project" value="TreeGrafter"/>
</dbReference>
<evidence type="ECO:0000313" key="5">
    <source>
        <dbReference type="Proteomes" id="UP000677082"/>
    </source>
</evidence>
<sequence>MTAQAAATGMVTGEPAAKARITWSELHRKARGVAAGLVRGGLQPGQAVAVLAGLPVETAPVAQGIWLAGGSMTMLHQPTPRTDLQAWRADTVRVLRMIDARAVVVGAPFEAVTPVLEAYGIKNYQAGELIAGPDHPPVSVGEDDVALLQLTSGSTAEPKAVRITHRNLYANLANSRDHLGCDETGVMVSWLPMFHDMGMVGCLLLPMMTGMELVSLRPADFLSRPLVWAEMMSRYGGTITTAPNFAWAVLNRQLARVPDGALDLSTLRVAGNGAEPIDPATMRAFVETAARFGLRPEAVNCCYGAAESTLVISMSEMSDEMLLDSVDGSELERGRATPGDTREIPKLGRPYPSVEVQVVDDDGKPLGVRQVGRIQLRGDSVTDGYVTPDGYESARDADGWLDIGDEGYLVEDGQIVVCGRRKDVIIMGGRNIYPTDIERAAGTVEGVREGNVVAVRLMAGEGQARESFAVIAESKLADDETAAAKIVKEVTSRVVAEIDARPAQVRVVPPGSLPKTPSGKLRRAAARTLL</sequence>
<evidence type="ECO:0000256" key="2">
    <source>
        <dbReference type="SAM" id="MobiDB-lite"/>
    </source>
</evidence>
<dbReference type="NCBIfam" id="NF005850">
    <property type="entry name" value="PRK07768.1"/>
    <property type="match status" value="1"/>
</dbReference>
<dbReference type="Proteomes" id="UP000677082">
    <property type="component" value="Unassembled WGS sequence"/>
</dbReference>
<evidence type="ECO:0000313" key="4">
    <source>
        <dbReference type="EMBL" id="GIM90883.1"/>
    </source>
</evidence>
<dbReference type="InterPro" id="IPR045851">
    <property type="entry name" value="AMP-bd_C_sf"/>
</dbReference>
<dbReference type="InterPro" id="IPR042099">
    <property type="entry name" value="ANL_N_sf"/>
</dbReference>
<proteinExistence type="inferred from homology"/>
<dbReference type="GO" id="GO:0006633">
    <property type="term" value="P:fatty acid biosynthetic process"/>
    <property type="evidence" value="ECO:0007669"/>
    <property type="project" value="TreeGrafter"/>
</dbReference>